<sequence>MSLPVSPPGPGRRARTDPRTMVIAVIVGALTLSGVVVGGRLIAGDVNYARPPRVEENLDSDAPSDSWAGGAARQWSTTIDAGASVFTAPDHLFSVKTGDDPRTSTLTAYTMNGSGVTQAWTAAVDTSADSVAVSGAEDNPIYPSFLLWGKNTLIHGRTLYDITTGATSDAPWPADAVPVVVKDEGVVVACQQTTCAGYREGAAEPAWSSTVHDAVQGSPAQTDAAARITKMVDPNYTNAVSLADAKYVIIAYHYVINIDTGQVVDFSVPDNPPGVYSIGHTDEGWSIASTYFDVAAKSPTQWHLSFYGPAGGEPTSTQDTPDPPDTTYPLYYPRTPTKDDHRRMFLHHDYSTLAGSVTAAEEDKKLCVQKIEMSNGTTIDVTGLDKSAFPCLEREATKVSTNGDVVMVGMRQVTNAVPFSLMYNAATGEQIVFEGMDPANGATFTVAAPKQIIGYSPTDGTLTGYTPTSSQ</sequence>
<reference evidence="2" key="1">
    <citation type="submission" date="2022-10" db="EMBL/GenBank/DDBJ databases">
        <title>Genome sequence of Actinomyces israelii ATCC 10048.</title>
        <authorList>
            <person name="Watt R.M."/>
            <person name="Tong W.M."/>
        </authorList>
    </citation>
    <scope>NUCLEOTIDE SEQUENCE</scope>
    <source>
        <strain evidence="2">ATCC 10048</strain>
    </source>
</reference>
<keyword evidence="3" id="KW-1185">Reference proteome</keyword>
<feature type="transmembrane region" description="Helical" evidence="1">
    <location>
        <begin position="21"/>
        <end position="43"/>
    </location>
</feature>
<evidence type="ECO:0008006" key="4">
    <source>
        <dbReference type="Google" id="ProtNLM"/>
    </source>
</evidence>
<evidence type="ECO:0000313" key="3">
    <source>
        <dbReference type="Proteomes" id="UP001072034"/>
    </source>
</evidence>
<keyword evidence="1" id="KW-0812">Transmembrane</keyword>
<keyword evidence="1" id="KW-0472">Membrane</keyword>
<dbReference type="EMBL" id="JAPTMY010000050">
    <property type="protein sequence ID" value="MCZ0859379.1"/>
    <property type="molecule type" value="Genomic_DNA"/>
</dbReference>
<name>A0ABT4ICA2_9ACTO</name>
<comment type="caution">
    <text evidence="2">The sequence shown here is derived from an EMBL/GenBank/DDBJ whole genome shotgun (WGS) entry which is preliminary data.</text>
</comment>
<evidence type="ECO:0000256" key="1">
    <source>
        <dbReference type="SAM" id="Phobius"/>
    </source>
</evidence>
<keyword evidence="1" id="KW-1133">Transmembrane helix</keyword>
<organism evidence="2 3">
    <name type="scientific">Actinomyces israelii</name>
    <dbReference type="NCBI Taxonomy" id="1659"/>
    <lineage>
        <taxon>Bacteria</taxon>
        <taxon>Bacillati</taxon>
        <taxon>Actinomycetota</taxon>
        <taxon>Actinomycetes</taxon>
        <taxon>Actinomycetales</taxon>
        <taxon>Actinomycetaceae</taxon>
        <taxon>Actinomyces</taxon>
    </lineage>
</organism>
<evidence type="ECO:0000313" key="2">
    <source>
        <dbReference type="EMBL" id="MCZ0859379.1"/>
    </source>
</evidence>
<gene>
    <name evidence="2" type="ORF">OHJ16_15180</name>
</gene>
<dbReference type="RefSeq" id="WP_268918597.1">
    <property type="nucleotide sequence ID" value="NZ_JAPTMY010000050.1"/>
</dbReference>
<proteinExistence type="predicted"/>
<dbReference type="Proteomes" id="UP001072034">
    <property type="component" value="Unassembled WGS sequence"/>
</dbReference>
<accession>A0ABT4ICA2</accession>
<protein>
    <recommendedName>
        <fullName evidence="4">Peptidase</fullName>
    </recommendedName>
</protein>